<accession>A0AAV2QGK0</accession>
<dbReference type="InterPro" id="IPR050198">
    <property type="entry name" value="Non-receptor_tyrosine_kinases"/>
</dbReference>
<feature type="non-terminal residue" evidence="16">
    <location>
        <position position="302"/>
    </location>
</feature>
<dbReference type="InterPro" id="IPR017441">
    <property type="entry name" value="Protein_kinase_ATP_BS"/>
</dbReference>
<dbReference type="FunFam" id="3.30.505.10:FF:000044">
    <property type="entry name" value="Tyrosine-protein kinase"/>
    <property type="match status" value="1"/>
</dbReference>
<dbReference type="AlphaFoldDB" id="A0AAV2QGK0"/>
<comment type="caution">
    <text evidence="16">The sequence shown here is derived from an EMBL/GenBank/DDBJ whole genome shotgun (WGS) entry which is preliminary data.</text>
</comment>
<evidence type="ECO:0000256" key="4">
    <source>
        <dbReference type="ARBA" id="ARBA00022777"/>
    </source>
</evidence>
<dbReference type="InterPro" id="IPR036860">
    <property type="entry name" value="SH2_dom_sf"/>
</dbReference>
<name>A0AAV2QGK0_MEGNR</name>
<evidence type="ECO:0000256" key="11">
    <source>
        <dbReference type="PROSITE-ProRule" id="PRU10141"/>
    </source>
</evidence>
<dbReference type="GO" id="GO:0007435">
    <property type="term" value="P:salivary gland morphogenesis"/>
    <property type="evidence" value="ECO:0007669"/>
    <property type="project" value="UniProtKB-ARBA"/>
</dbReference>
<proteinExistence type="inferred from homology"/>
<dbReference type="Gene3D" id="3.30.505.10">
    <property type="entry name" value="SH2 domain"/>
    <property type="match status" value="1"/>
</dbReference>
<evidence type="ECO:0000256" key="12">
    <source>
        <dbReference type="RuleBase" id="RU362096"/>
    </source>
</evidence>
<dbReference type="InterPro" id="IPR020635">
    <property type="entry name" value="Tyr_kinase_cat_dom"/>
</dbReference>
<dbReference type="GO" id="GO:0030036">
    <property type="term" value="P:actin cytoskeleton organization"/>
    <property type="evidence" value="ECO:0007669"/>
    <property type="project" value="UniProtKB-ARBA"/>
</dbReference>
<dbReference type="PRINTS" id="PR00401">
    <property type="entry name" value="SH2DOMAIN"/>
</dbReference>
<dbReference type="Pfam" id="PF00017">
    <property type="entry name" value="SH2"/>
    <property type="match status" value="1"/>
</dbReference>
<dbReference type="Proteomes" id="UP001497623">
    <property type="component" value="Unassembled WGS sequence"/>
</dbReference>
<keyword evidence="5 11" id="KW-0067">ATP-binding</keyword>
<evidence type="ECO:0000256" key="8">
    <source>
        <dbReference type="ARBA" id="ARBA00051245"/>
    </source>
</evidence>
<sequence length="302" mass="34387">VLDMPSDDWWHARSHQTGETGYIPSNFVAKLKSLDAEPWFFSNINRAEAERRLLASSSDHGAFLIRNSDSRKHEFSVSVRDGDSVKHYRIRVLDRGGYFITRKDPFNSLHDLVKYYTRDRGGLCTRLRKPCSKRERPDTAGLSYNMIDAWEISKEQVVLQRRLGAGQFGEVWSGLWNQTVKVAVKTLRPGKMNSEDFLAEANVLKKMKHPRLLQLYGICTREEPFYIITELMVHGALLEFLRAHGNSMSLHDMIDIAAQVSSGMSFLEQANFIHRDLAARNVLVGDGLSVKVADFGLSRLVM</sequence>
<dbReference type="PROSITE" id="PS50011">
    <property type="entry name" value="PROTEIN_KINASE_DOM"/>
    <property type="match status" value="1"/>
</dbReference>
<dbReference type="InterPro" id="IPR036028">
    <property type="entry name" value="SH3-like_dom_sf"/>
</dbReference>
<dbReference type="PRINTS" id="PR00109">
    <property type="entry name" value="TYRKINASE"/>
</dbReference>
<evidence type="ECO:0000259" key="13">
    <source>
        <dbReference type="PROSITE" id="PS50001"/>
    </source>
</evidence>
<dbReference type="EMBL" id="CAXKWB010005904">
    <property type="protein sequence ID" value="CAL4080443.1"/>
    <property type="molecule type" value="Genomic_DNA"/>
</dbReference>
<organism evidence="16 17">
    <name type="scientific">Meganyctiphanes norvegica</name>
    <name type="common">Northern krill</name>
    <name type="synonym">Thysanopoda norvegica</name>
    <dbReference type="NCBI Taxonomy" id="48144"/>
    <lineage>
        <taxon>Eukaryota</taxon>
        <taxon>Metazoa</taxon>
        <taxon>Ecdysozoa</taxon>
        <taxon>Arthropoda</taxon>
        <taxon>Crustacea</taxon>
        <taxon>Multicrustacea</taxon>
        <taxon>Malacostraca</taxon>
        <taxon>Eumalacostraca</taxon>
        <taxon>Eucarida</taxon>
        <taxon>Euphausiacea</taxon>
        <taxon>Euphausiidae</taxon>
        <taxon>Meganyctiphanes</taxon>
    </lineage>
</organism>
<dbReference type="Gene3D" id="3.30.200.20">
    <property type="entry name" value="Phosphorylase Kinase, domain 1"/>
    <property type="match status" value="1"/>
</dbReference>
<feature type="domain" description="SH2" evidence="13">
    <location>
        <begin position="39"/>
        <end position="131"/>
    </location>
</feature>
<dbReference type="InterPro" id="IPR001452">
    <property type="entry name" value="SH3_domain"/>
</dbReference>
<dbReference type="InterPro" id="IPR000980">
    <property type="entry name" value="SH2"/>
</dbReference>
<dbReference type="InterPro" id="IPR008266">
    <property type="entry name" value="Tyr_kinase_AS"/>
</dbReference>
<evidence type="ECO:0000313" key="17">
    <source>
        <dbReference type="Proteomes" id="UP001497623"/>
    </source>
</evidence>
<gene>
    <name evidence="16" type="ORF">MNOR_LOCUS11280</name>
</gene>
<dbReference type="SMART" id="SM00252">
    <property type="entry name" value="SH2"/>
    <property type="match status" value="1"/>
</dbReference>
<dbReference type="PROSITE" id="PS00107">
    <property type="entry name" value="PROTEIN_KINASE_ATP"/>
    <property type="match status" value="1"/>
</dbReference>
<comment type="catalytic activity">
    <reaction evidence="8 12">
        <text>L-tyrosyl-[protein] + ATP = O-phospho-L-tyrosyl-[protein] + ADP + H(+)</text>
        <dbReference type="Rhea" id="RHEA:10596"/>
        <dbReference type="Rhea" id="RHEA-COMP:10136"/>
        <dbReference type="Rhea" id="RHEA-COMP:20101"/>
        <dbReference type="ChEBI" id="CHEBI:15378"/>
        <dbReference type="ChEBI" id="CHEBI:30616"/>
        <dbReference type="ChEBI" id="CHEBI:46858"/>
        <dbReference type="ChEBI" id="CHEBI:61978"/>
        <dbReference type="ChEBI" id="CHEBI:456216"/>
        <dbReference type="EC" id="2.7.10.2"/>
    </reaction>
</comment>
<dbReference type="InterPro" id="IPR000719">
    <property type="entry name" value="Prot_kinase_dom"/>
</dbReference>
<keyword evidence="6 9" id="KW-0727">SH2 domain</keyword>
<keyword evidence="1 10" id="KW-0728">SH3 domain</keyword>
<dbReference type="SUPFAM" id="SSF55550">
    <property type="entry name" value="SH2 domain"/>
    <property type="match status" value="1"/>
</dbReference>
<reference evidence="16 17" key="1">
    <citation type="submission" date="2024-05" db="EMBL/GenBank/DDBJ databases">
        <authorList>
            <person name="Wallberg A."/>
        </authorList>
    </citation>
    <scope>NUCLEOTIDE SEQUENCE [LARGE SCALE GENOMIC DNA]</scope>
</reference>
<evidence type="ECO:0000256" key="9">
    <source>
        <dbReference type="PROSITE-ProRule" id="PRU00191"/>
    </source>
</evidence>
<evidence type="ECO:0000259" key="14">
    <source>
        <dbReference type="PROSITE" id="PS50002"/>
    </source>
</evidence>
<dbReference type="EC" id="2.7.10.2" evidence="12"/>
<evidence type="ECO:0000256" key="3">
    <source>
        <dbReference type="ARBA" id="ARBA00022741"/>
    </source>
</evidence>
<dbReference type="SUPFAM" id="SSF50044">
    <property type="entry name" value="SH3-domain"/>
    <property type="match status" value="1"/>
</dbReference>
<evidence type="ECO:0000259" key="15">
    <source>
        <dbReference type="PROSITE" id="PS50011"/>
    </source>
</evidence>
<feature type="binding site" evidence="11">
    <location>
        <position position="191"/>
    </location>
    <ligand>
        <name>ATP</name>
        <dbReference type="ChEBI" id="CHEBI:30616"/>
    </ligand>
</feature>
<dbReference type="InterPro" id="IPR001245">
    <property type="entry name" value="Ser-Thr/Tyr_kinase_cat_dom"/>
</dbReference>
<feature type="domain" description="Protein kinase" evidence="15">
    <location>
        <begin position="157"/>
        <end position="302"/>
    </location>
</feature>
<dbReference type="PROSITE" id="PS00109">
    <property type="entry name" value="PROTEIN_KINASE_TYR"/>
    <property type="match status" value="1"/>
</dbReference>
<dbReference type="Gene3D" id="2.30.30.40">
    <property type="entry name" value="SH3 Domains"/>
    <property type="match status" value="1"/>
</dbReference>
<evidence type="ECO:0000256" key="1">
    <source>
        <dbReference type="ARBA" id="ARBA00022443"/>
    </source>
</evidence>
<feature type="domain" description="SH3" evidence="14">
    <location>
        <begin position="1"/>
        <end position="33"/>
    </location>
</feature>
<dbReference type="GO" id="GO:0048468">
    <property type="term" value="P:cell development"/>
    <property type="evidence" value="ECO:0007669"/>
    <property type="project" value="UniProtKB-ARBA"/>
</dbReference>
<keyword evidence="2 12" id="KW-0808">Transferase</keyword>
<dbReference type="GO" id="GO:0005524">
    <property type="term" value="F:ATP binding"/>
    <property type="evidence" value="ECO:0007669"/>
    <property type="project" value="UniProtKB-UniRule"/>
</dbReference>
<dbReference type="SUPFAM" id="SSF56112">
    <property type="entry name" value="Protein kinase-like (PK-like)"/>
    <property type="match status" value="1"/>
</dbReference>
<dbReference type="PROSITE" id="PS50001">
    <property type="entry name" value="SH2"/>
    <property type="match status" value="1"/>
</dbReference>
<dbReference type="GO" id="GO:0002009">
    <property type="term" value="P:morphogenesis of an epithelium"/>
    <property type="evidence" value="ECO:0007669"/>
    <property type="project" value="UniProtKB-ARBA"/>
</dbReference>
<protein>
    <recommendedName>
        <fullName evidence="12">Tyrosine-protein kinase</fullName>
        <ecNumber evidence="12">2.7.10.2</ecNumber>
    </recommendedName>
</protein>
<dbReference type="SMART" id="SM00219">
    <property type="entry name" value="TyrKc"/>
    <property type="match status" value="1"/>
</dbReference>
<dbReference type="Gene3D" id="1.10.510.10">
    <property type="entry name" value="Transferase(Phosphotransferase) domain 1"/>
    <property type="match status" value="1"/>
</dbReference>
<evidence type="ECO:0000313" key="16">
    <source>
        <dbReference type="EMBL" id="CAL4080443.1"/>
    </source>
</evidence>
<dbReference type="Pfam" id="PF07714">
    <property type="entry name" value="PK_Tyr_Ser-Thr"/>
    <property type="match status" value="1"/>
</dbReference>
<feature type="non-terminal residue" evidence="16">
    <location>
        <position position="1"/>
    </location>
</feature>
<evidence type="ECO:0000256" key="2">
    <source>
        <dbReference type="ARBA" id="ARBA00022679"/>
    </source>
</evidence>
<evidence type="ECO:0000256" key="5">
    <source>
        <dbReference type="ARBA" id="ARBA00022840"/>
    </source>
</evidence>
<evidence type="ECO:0000256" key="10">
    <source>
        <dbReference type="PROSITE-ProRule" id="PRU00192"/>
    </source>
</evidence>
<dbReference type="PANTHER" id="PTHR24418">
    <property type="entry name" value="TYROSINE-PROTEIN KINASE"/>
    <property type="match status" value="1"/>
</dbReference>
<dbReference type="FunFam" id="3.30.200.20:FF:000053">
    <property type="entry name" value="Tyrosine-protein kinase"/>
    <property type="match status" value="1"/>
</dbReference>
<dbReference type="PROSITE" id="PS50002">
    <property type="entry name" value="SH3"/>
    <property type="match status" value="1"/>
</dbReference>
<dbReference type="InterPro" id="IPR011009">
    <property type="entry name" value="Kinase-like_dom_sf"/>
</dbReference>
<comment type="similarity">
    <text evidence="12">Belongs to the protein kinase superfamily. Tyr protein kinase family.</text>
</comment>
<evidence type="ECO:0000256" key="6">
    <source>
        <dbReference type="ARBA" id="ARBA00022999"/>
    </source>
</evidence>
<dbReference type="GO" id="GO:0004715">
    <property type="term" value="F:non-membrane spanning protein tyrosine kinase activity"/>
    <property type="evidence" value="ECO:0007669"/>
    <property type="project" value="UniProtKB-EC"/>
</dbReference>
<keyword evidence="4 12" id="KW-0418">Kinase</keyword>
<keyword evidence="3 11" id="KW-0547">Nucleotide-binding</keyword>
<keyword evidence="7 12" id="KW-0829">Tyrosine-protein kinase</keyword>
<keyword evidence="17" id="KW-1185">Reference proteome</keyword>
<evidence type="ECO:0000256" key="7">
    <source>
        <dbReference type="ARBA" id="ARBA00023137"/>
    </source>
</evidence>